<reference evidence="2" key="1">
    <citation type="submission" date="2018-06" db="EMBL/GenBank/DDBJ databases">
        <authorList>
            <person name="Zhirakovskaya E."/>
        </authorList>
    </citation>
    <scope>NUCLEOTIDE SEQUENCE</scope>
</reference>
<feature type="transmembrane region" description="Helical" evidence="1">
    <location>
        <begin position="57"/>
        <end position="79"/>
    </location>
</feature>
<gene>
    <name evidence="2" type="ORF">MNBD_GAMMA03-887</name>
</gene>
<name>A0A3B0VV10_9ZZZZ</name>
<proteinExistence type="predicted"/>
<dbReference type="AlphaFoldDB" id="A0A3B0VV10"/>
<sequence length="144" mass="16766">MNCPSCQTENTRKLKVMYEEGSIEGTAELPDGEVARHQSKTKLAKQCAPPERPWPSIFFHLLAIIGVPILMVNIVDYFPEFISEYLKSFRGTGGILIMLPFVFSAYALRYAIWSKLLWKEYYIEHLSWKNSWLCLKCGHKFEQR</sequence>
<organism evidence="2">
    <name type="scientific">hydrothermal vent metagenome</name>
    <dbReference type="NCBI Taxonomy" id="652676"/>
    <lineage>
        <taxon>unclassified sequences</taxon>
        <taxon>metagenomes</taxon>
        <taxon>ecological metagenomes</taxon>
    </lineage>
</organism>
<feature type="transmembrane region" description="Helical" evidence="1">
    <location>
        <begin position="91"/>
        <end position="112"/>
    </location>
</feature>
<evidence type="ECO:0000313" key="2">
    <source>
        <dbReference type="EMBL" id="VAW46861.1"/>
    </source>
</evidence>
<keyword evidence="1" id="KW-1133">Transmembrane helix</keyword>
<keyword evidence="1" id="KW-0812">Transmembrane</keyword>
<evidence type="ECO:0000256" key="1">
    <source>
        <dbReference type="SAM" id="Phobius"/>
    </source>
</evidence>
<accession>A0A3B0VV10</accession>
<protein>
    <submittedName>
        <fullName evidence="2">Uncharacterized protein</fullName>
    </submittedName>
</protein>
<keyword evidence="1" id="KW-0472">Membrane</keyword>
<dbReference type="EMBL" id="UOFC01000116">
    <property type="protein sequence ID" value="VAW46861.1"/>
    <property type="molecule type" value="Genomic_DNA"/>
</dbReference>